<evidence type="ECO:0000313" key="3">
    <source>
        <dbReference type="Proteomes" id="UP000813463"/>
    </source>
</evidence>
<dbReference type="PANTHER" id="PTHR10775">
    <property type="entry name" value="OS08G0208400 PROTEIN"/>
    <property type="match status" value="1"/>
</dbReference>
<dbReference type="InterPro" id="IPR025452">
    <property type="entry name" value="DUF4218"/>
</dbReference>
<dbReference type="Pfam" id="PF02992">
    <property type="entry name" value="Transposase_21"/>
    <property type="match status" value="1"/>
</dbReference>
<organism evidence="3 4">
    <name type="scientific">Spinacia oleracea</name>
    <name type="common">Spinach</name>
    <dbReference type="NCBI Taxonomy" id="3562"/>
    <lineage>
        <taxon>Eukaryota</taxon>
        <taxon>Viridiplantae</taxon>
        <taxon>Streptophyta</taxon>
        <taxon>Embryophyta</taxon>
        <taxon>Tracheophyta</taxon>
        <taxon>Spermatophyta</taxon>
        <taxon>Magnoliopsida</taxon>
        <taxon>eudicotyledons</taxon>
        <taxon>Gunneridae</taxon>
        <taxon>Pentapetalae</taxon>
        <taxon>Caryophyllales</taxon>
        <taxon>Chenopodiaceae</taxon>
        <taxon>Chenopodioideae</taxon>
        <taxon>Anserineae</taxon>
        <taxon>Spinacia</taxon>
    </lineage>
</organism>
<keyword evidence="3" id="KW-1185">Reference proteome</keyword>
<evidence type="ECO:0000256" key="1">
    <source>
        <dbReference type="SAM" id="MobiDB-lite"/>
    </source>
</evidence>
<dbReference type="RefSeq" id="XP_056695504.1">
    <property type="nucleotide sequence ID" value="XM_056839526.1"/>
</dbReference>
<dbReference type="InterPro" id="IPR004242">
    <property type="entry name" value="Transposase_21"/>
</dbReference>
<feature type="domain" description="DUF4218" evidence="2">
    <location>
        <begin position="498"/>
        <end position="575"/>
    </location>
</feature>
<dbReference type="PANTHER" id="PTHR10775:SF190">
    <property type="entry name" value="TNP2-LIKE TRANSPOSON PROTEIN"/>
    <property type="match status" value="1"/>
</dbReference>
<dbReference type="GeneID" id="130469975"/>
<sequence>MMSLLQIGPGFLEKCTHGLTNVATSNILDFIREVLPDASKVPNSFNEAKKLIKDLGLHSDKIDACRNDCMLYWKEHKAATSCHVCHASRWKETETINQDDISNQPSKKKWHDEERDKDELLRHPADGEAWKEFDLKYPNFAKEARNVRLGLASDGFNPFRTMSTQHSTWPVVLINYNLPPWLCMKPEFLMLSLLILGLTSPGNDIDVYLQPLVQELKDLWEYGLDTYDTEKRQTFKMHAALQSTTNDFPVYAMLSGWSTKGKFACPYCHYETDHHHLNNSNISCYFDHRRWLDENYPWRHDMKSFNGEKEERISPNPLTGTQVSSLLENWENKFGKVTTKKEISRLSMEKVLYLPHFAILERLRVSPSFGCHAHRKNICDSVMGTLLDIPRKSKDHHKARLDLQEMGIREEIHPLDTDDEGYVLLPKASFSMKKAKLPQGCASNIARCVQVKEGKILGYKSHDAHIIMQHLLPAAIRKTLPKHIALPLIRLSGFFKEICKRVINPKDLDRLQSEIVETLCELERIFPPSFFDIMVHLLIHLVDEIKHGGPVCDWWMYPIERYLGKLKSYLHAGAKKRSKWFNTSKEKTDEIDEESPLFPKAGYPLGRKKKGKKKGKSYTLDSNTMV</sequence>
<gene>
    <name evidence="4" type="primary">LOC130469975</name>
</gene>
<dbReference type="Pfam" id="PF13960">
    <property type="entry name" value="DUF4218"/>
    <property type="match status" value="1"/>
</dbReference>
<reference evidence="4" key="2">
    <citation type="submission" date="2025-08" db="UniProtKB">
        <authorList>
            <consortium name="RefSeq"/>
        </authorList>
    </citation>
    <scope>IDENTIFICATION</scope>
    <source>
        <tissue evidence="4">Leaf</tissue>
    </source>
</reference>
<feature type="region of interest" description="Disordered" evidence="1">
    <location>
        <begin position="97"/>
        <end position="118"/>
    </location>
</feature>
<evidence type="ECO:0000259" key="2">
    <source>
        <dbReference type="Pfam" id="PF13960"/>
    </source>
</evidence>
<reference evidence="3" key="1">
    <citation type="journal article" date="2021" name="Nat. Commun.">
        <title>Genomic analyses provide insights into spinach domestication and the genetic basis of agronomic traits.</title>
        <authorList>
            <person name="Cai X."/>
            <person name="Sun X."/>
            <person name="Xu C."/>
            <person name="Sun H."/>
            <person name="Wang X."/>
            <person name="Ge C."/>
            <person name="Zhang Z."/>
            <person name="Wang Q."/>
            <person name="Fei Z."/>
            <person name="Jiao C."/>
            <person name="Wang Q."/>
        </authorList>
    </citation>
    <scope>NUCLEOTIDE SEQUENCE [LARGE SCALE GENOMIC DNA]</scope>
    <source>
        <strain evidence="3">cv. Varoflay</strain>
    </source>
</reference>
<evidence type="ECO:0000313" key="4">
    <source>
        <dbReference type="RefSeq" id="XP_056695504.1"/>
    </source>
</evidence>
<protein>
    <recommendedName>
        <fullName evidence="2">DUF4218 domain-containing protein</fullName>
    </recommendedName>
</protein>
<accession>A0ABM3RIR0</accession>
<feature type="region of interest" description="Disordered" evidence="1">
    <location>
        <begin position="584"/>
        <end position="626"/>
    </location>
</feature>
<dbReference type="Proteomes" id="UP000813463">
    <property type="component" value="Chromosome 3"/>
</dbReference>
<proteinExistence type="predicted"/>
<name>A0ABM3RIR0_SPIOL</name>
<feature type="compositionally biased region" description="Basic residues" evidence="1">
    <location>
        <begin position="606"/>
        <end position="616"/>
    </location>
</feature>